<dbReference type="GO" id="GO:0016887">
    <property type="term" value="F:ATP hydrolysis activity"/>
    <property type="evidence" value="ECO:0007669"/>
    <property type="project" value="UniProtKB-UniRule"/>
</dbReference>
<keyword evidence="11" id="KW-0378">Hydrolase</keyword>
<feature type="binding site" evidence="10">
    <location>
        <position position="17"/>
    </location>
    <ligand>
        <name>ATP</name>
        <dbReference type="ChEBI" id="CHEBI:30616"/>
    </ligand>
</feature>
<evidence type="ECO:0000256" key="2">
    <source>
        <dbReference type="ARBA" id="ARBA00022490"/>
    </source>
</evidence>
<name>A0A4P9ZBS9_9ASCO</name>
<comment type="subcellular location">
    <subcellularLocation>
        <location evidence="10">Cytoplasm</location>
    </subcellularLocation>
    <subcellularLocation>
        <location evidence="10">Nucleus</location>
    </subcellularLocation>
</comment>
<proteinExistence type="inferred from homology"/>
<keyword evidence="6 10" id="KW-0547">Nucleotide-binding</keyword>
<evidence type="ECO:0000256" key="3">
    <source>
        <dbReference type="ARBA" id="ARBA00022517"/>
    </source>
</evidence>
<dbReference type="GO" id="GO:0004017">
    <property type="term" value="F:AMP kinase activity"/>
    <property type="evidence" value="ECO:0007669"/>
    <property type="project" value="UniProtKB-UniRule"/>
</dbReference>
<feature type="binding site" evidence="10">
    <location>
        <position position="115"/>
    </location>
    <ligand>
        <name>ATP</name>
        <dbReference type="ChEBI" id="CHEBI:30616"/>
    </ligand>
</feature>
<comment type="catalytic activity">
    <reaction evidence="10">
        <text>ATP + H2O = ADP + phosphate + H(+)</text>
        <dbReference type="Rhea" id="RHEA:13065"/>
        <dbReference type="ChEBI" id="CHEBI:15377"/>
        <dbReference type="ChEBI" id="CHEBI:15378"/>
        <dbReference type="ChEBI" id="CHEBI:30616"/>
        <dbReference type="ChEBI" id="CHEBI:43474"/>
        <dbReference type="ChEBI" id="CHEBI:456216"/>
    </reaction>
</comment>
<dbReference type="GO" id="GO:0005737">
    <property type="term" value="C:cytoplasm"/>
    <property type="evidence" value="ECO:0007669"/>
    <property type="project" value="UniProtKB-SubCell"/>
</dbReference>
<dbReference type="Proteomes" id="UP000268321">
    <property type="component" value="Unassembled WGS sequence"/>
</dbReference>
<evidence type="ECO:0000256" key="4">
    <source>
        <dbReference type="ARBA" id="ARBA00022552"/>
    </source>
</evidence>
<evidence type="ECO:0000256" key="1">
    <source>
        <dbReference type="ARBA" id="ARBA00000582"/>
    </source>
</evidence>
<keyword evidence="2 10" id="KW-0963">Cytoplasm</keyword>
<keyword evidence="12" id="KW-1185">Reference proteome</keyword>
<dbReference type="Gene3D" id="3.40.50.300">
    <property type="entry name" value="P-loop containing nucleotide triphosphate hydrolases"/>
    <property type="match status" value="1"/>
</dbReference>
<dbReference type="PANTHER" id="PTHR12595">
    <property type="entry name" value="POS9-ACTIVATING FACTOR FAP7-RELATED"/>
    <property type="match status" value="1"/>
</dbReference>
<dbReference type="SUPFAM" id="SSF52540">
    <property type="entry name" value="P-loop containing nucleoside triphosphate hydrolases"/>
    <property type="match status" value="1"/>
</dbReference>
<dbReference type="GO" id="GO:0042274">
    <property type="term" value="P:ribosomal small subunit biogenesis"/>
    <property type="evidence" value="ECO:0007669"/>
    <property type="project" value="UniProtKB-UniRule"/>
</dbReference>
<evidence type="ECO:0000256" key="8">
    <source>
        <dbReference type="ARBA" id="ARBA00022840"/>
    </source>
</evidence>
<dbReference type="InterPro" id="IPR027417">
    <property type="entry name" value="P-loop_NTPase"/>
</dbReference>
<keyword evidence="7 10" id="KW-0418">Kinase</keyword>
<feature type="binding site" evidence="10">
    <location>
        <position position="22"/>
    </location>
    <ligand>
        <name>ATP</name>
        <dbReference type="ChEBI" id="CHEBI:30616"/>
    </ligand>
</feature>
<comment type="catalytic activity">
    <reaction evidence="1 10">
        <text>AMP + ATP = 2 ADP</text>
        <dbReference type="Rhea" id="RHEA:12973"/>
        <dbReference type="ChEBI" id="CHEBI:30616"/>
        <dbReference type="ChEBI" id="CHEBI:456215"/>
        <dbReference type="ChEBI" id="CHEBI:456216"/>
        <dbReference type="EC" id="2.7.4.3"/>
    </reaction>
</comment>
<evidence type="ECO:0000256" key="10">
    <source>
        <dbReference type="HAMAP-Rule" id="MF_03173"/>
    </source>
</evidence>
<keyword evidence="9 10" id="KW-0539">Nucleus</keyword>
<dbReference type="EMBL" id="ML004484">
    <property type="protein sequence ID" value="RKP29521.1"/>
    <property type="molecule type" value="Genomic_DNA"/>
</dbReference>
<dbReference type="PANTHER" id="PTHR12595:SF0">
    <property type="entry name" value="ADENYLATE KINASE ISOENZYME 6"/>
    <property type="match status" value="1"/>
</dbReference>
<feature type="region of interest" description="LID" evidence="10">
    <location>
        <begin position="114"/>
        <end position="124"/>
    </location>
</feature>
<evidence type="ECO:0000313" key="12">
    <source>
        <dbReference type="Proteomes" id="UP000268321"/>
    </source>
</evidence>
<dbReference type="FunFam" id="3.40.50.300:FF:000372">
    <property type="entry name" value="Adenylate kinase isoenzyme 6 homolog"/>
    <property type="match status" value="1"/>
</dbReference>
<evidence type="ECO:0000313" key="11">
    <source>
        <dbReference type="EMBL" id="RKP29521.1"/>
    </source>
</evidence>
<dbReference type="HAMAP" id="MF_00039">
    <property type="entry name" value="Adenylate_kinase_AK6"/>
    <property type="match status" value="1"/>
</dbReference>
<evidence type="ECO:0000256" key="9">
    <source>
        <dbReference type="ARBA" id="ARBA00023242"/>
    </source>
</evidence>
<comment type="similarity">
    <text evidence="10">Belongs to the adenylate kinase family. AK6 subfamily.</text>
</comment>
<dbReference type="OrthoDB" id="10251185at2759"/>
<dbReference type="EC" id="2.7.4.3" evidence="10"/>
<accession>A0A4P9ZBS9</accession>
<evidence type="ECO:0000256" key="7">
    <source>
        <dbReference type="ARBA" id="ARBA00022777"/>
    </source>
</evidence>
<reference evidence="12" key="1">
    <citation type="journal article" date="2018" name="Nat. Microbiol.">
        <title>Leveraging single-cell genomics to expand the fungal tree of life.</title>
        <authorList>
            <person name="Ahrendt S.R."/>
            <person name="Quandt C.A."/>
            <person name="Ciobanu D."/>
            <person name="Clum A."/>
            <person name="Salamov A."/>
            <person name="Andreopoulos B."/>
            <person name="Cheng J.F."/>
            <person name="Woyke T."/>
            <person name="Pelin A."/>
            <person name="Henrissat B."/>
            <person name="Reynolds N.K."/>
            <person name="Benny G.L."/>
            <person name="Smith M.E."/>
            <person name="James T.Y."/>
            <person name="Grigoriev I.V."/>
        </authorList>
    </citation>
    <scope>NUCLEOTIDE SEQUENCE [LARGE SCALE GENOMIC DNA]</scope>
    <source>
        <strain evidence="12">Baker2002</strain>
    </source>
</reference>
<keyword evidence="3 10" id="KW-0690">Ribosome biogenesis</keyword>
<comment type="subunit">
    <text evidence="10">Interacts with small ribosomal subunit protein uS11. Not a structural component of 43S pre-ribosomes, but transiently interacts with them by binding to uS11.</text>
</comment>
<organism evidence="11 12">
    <name type="scientific">Metschnikowia bicuspidata</name>
    <dbReference type="NCBI Taxonomy" id="27322"/>
    <lineage>
        <taxon>Eukaryota</taxon>
        <taxon>Fungi</taxon>
        <taxon>Dikarya</taxon>
        <taxon>Ascomycota</taxon>
        <taxon>Saccharomycotina</taxon>
        <taxon>Pichiomycetes</taxon>
        <taxon>Metschnikowiaceae</taxon>
        <taxon>Metschnikowia</taxon>
    </lineage>
</organism>
<keyword evidence="4 10" id="KW-0698">rRNA processing</keyword>
<feature type="binding site" evidence="10">
    <location>
        <position position="20"/>
    </location>
    <ligand>
        <name>ATP</name>
        <dbReference type="ChEBI" id="CHEBI:30616"/>
    </ligand>
</feature>
<dbReference type="AlphaFoldDB" id="A0A4P9ZBS9"/>
<dbReference type="GO" id="GO:0005524">
    <property type="term" value="F:ATP binding"/>
    <property type="evidence" value="ECO:0007669"/>
    <property type="project" value="UniProtKB-KW"/>
</dbReference>
<evidence type="ECO:0000256" key="5">
    <source>
        <dbReference type="ARBA" id="ARBA00022679"/>
    </source>
</evidence>
<feature type="binding site" evidence="10">
    <location>
        <position position="21"/>
    </location>
    <ligand>
        <name>ATP</name>
        <dbReference type="ChEBI" id="CHEBI:30616"/>
    </ligand>
</feature>
<feature type="binding site" evidence="10">
    <location>
        <position position="19"/>
    </location>
    <ligand>
        <name>ATP</name>
        <dbReference type="ChEBI" id="CHEBI:30616"/>
    </ligand>
</feature>
<feature type="region of interest" description="NMPbind" evidence="10">
    <location>
        <begin position="39"/>
        <end position="62"/>
    </location>
</feature>
<keyword evidence="8 10" id="KW-0067">ATP-binding</keyword>
<comment type="function">
    <text evidence="10">Broad-specificity nucleoside monophosphate (NMP) kinase that catalyzes the reversible transfer of the terminal phosphate group between nucleoside triphosphates and monophosphates. Has also ATPase activity. Involved in the late cytoplasmic maturation steps of the 40S ribosomal particles, specifically 18S rRNA maturation. While NMP activity is not required for ribosome maturation, ATPase activity is. Associates transiently with small ribosomal subunit protein uS11. ATP hydrolysis breaks the interaction with uS11. May temporarily remove uS11 from the ribosome to enable a conformational change of the ribosomal RNA that is needed for the final maturation step of the small ribosomal subunit. Its NMP activity may have a role in nuclear energy homeostasis.</text>
</comment>
<keyword evidence="5 10" id="KW-0808">Transferase</keyword>
<evidence type="ECO:0000256" key="6">
    <source>
        <dbReference type="ARBA" id="ARBA00022741"/>
    </source>
</evidence>
<dbReference type="GO" id="GO:0005634">
    <property type="term" value="C:nucleus"/>
    <property type="evidence" value="ECO:0007669"/>
    <property type="project" value="UniProtKB-SubCell"/>
</dbReference>
<dbReference type="InterPro" id="IPR020618">
    <property type="entry name" value="Adenyl_kinase_AK6"/>
</dbReference>
<comment type="caution">
    <text evidence="10">Lacks conserved residue(s) required for the propagation of feature annotation.</text>
</comment>
<dbReference type="GO" id="GO:0006364">
    <property type="term" value="P:rRNA processing"/>
    <property type="evidence" value="ECO:0007669"/>
    <property type="project" value="UniProtKB-KW"/>
</dbReference>
<protein>
    <recommendedName>
        <fullName evidence="10">Adenylate kinase isoenzyme 6 homolog</fullName>
        <shortName evidence="10">AK6</shortName>
        <ecNumber evidence="10">2.7.4.3</ecNumber>
    </recommendedName>
    <alternativeName>
        <fullName evidence="10">Dual activity adenylate kinase/ATPase</fullName>
        <shortName evidence="10">AK/ATPase</shortName>
    </alternativeName>
</protein>
<gene>
    <name evidence="11" type="ORF">METBISCDRAFT_18469</name>
</gene>
<dbReference type="Pfam" id="PF13238">
    <property type="entry name" value="AAA_18"/>
    <property type="match status" value="1"/>
</dbReference>
<sequence length="196" mass="22565">MKSTRFHPNIIITGTPGCGKTSHAESLVFQLRLPYKHYNISTIAKERQCFMSYDEEFDSHIVDEDKLLDSLEPDLREGGAVVDWHCCDIFPERLIELVVVLRTDNSVLFDRLKKRGYKDNKIEENLDCEIMEVVYQDAVDAYVPEIVISLNSNNVEEMDDNVDKIAAWIEKWVKDHPEGVTNELDPAMAQSDEETQ</sequence>